<dbReference type="Gene3D" id="3.40.50.1000">
    <property type="entry name" value="HAD superfamily/HAD-like"/>
    <property type="match status" value="1"/>
</dbReference>
<evidence type="ECO:0000256" key="12">
    <source>
        <dbReference type="ARBA" id="ARBA00022967"/>
    </source>
</evidence>
<dbReference type="InterPro" id="IPR044492">
    <property type="entry name" value="P_typ_ATPase_HD_dom"/>
</dbReference>
<evidence type="ECO:0000256" key="14">
    <source>
        <dbReference type="ARBA" id="ARBA00023065"/>
    </source>
</evidence>
<keyword evidence="14 16" id="KW-0406">Ion transport</keyword>
<dbReference type="AlphaFoldDB" id="I4ETN3"/>
<evidence type="ECO:0000256" key="15">
    <source>
        <dbReference type="ARBA" id="ARBA00023136"/>
    </source>
</evidence>
<evidence type="ECO:0000313" key="18">
    <source>
        <dbReference type="EMBL" id="CCH86746.1"/>
    </source>
</evidence>
<dbReference type="InterPro" id="IPR036412">
    <property type="entry name" value="HAD-like_sf"/>
</dbReference>
<dbReference type="SFLD" id="SFLDF00027">
    <property type="entry name" value="p-type_atpase"/>
    <property type="match status" value="1"/>
</dbReference>
<dbReference type="KEGG" id="mmar:MODMU_1296"/>
<dbReference type="PROSITE" id="PS00154">
    <property type="entry name" value="ATPASE_E1_E2"/>
    <property type="match status" value="1"/>
</dbReference>
<dbReference type="InterPro" id="IPR059000">
    <property type="entry name" value="ATPase_P-type_domA"/>
</dbReference>
<dbReference type="InterPro" id="IPR023299">
    <property type="entry name" value="ATPase_P-typ_cyto_dom_N"/>
</dbReference>
<feature type="transmembrane region" description="Helical" evidence="16">
    <location>
        <begin position="584"/>
        <end position="602"/>
    </location>
</feature>
<dbReference type="InterPro" id="IPR023298">
    <property type="entry name" value="ATPase_P-typ_TM_dom_sf"/>
</dbReference>
<keyword evidence="6 16" id="KW-0812">Transmembrane</keyword>
<dbReference type="FunFam" id="3.40.1110.10:FF:000007">
    <property type="entry name" value="Potassium-transporting ATPase ATP-binding subunit"/>
    <property type="match status" value="1"/>
</dbReference>
<evidence type="ECO:0000256" key="7">
    <source>
        <dbReference type="ARBA" id="ARBA00022723"/>
    </source>
</evidence>
<sequence>MTAALDRRPPEVRAPRAPQRATVDWGPALAGAVRKLDPRGLVRQPVVFVVWVGSVFSTVLAVLDPSVFGWLITGWLWLTVLFANVAEAVAEGRGKAQADTLRQARQTTVAVLLDGSERAAADLRPGDRVVVVAGQVVPGDGDVVEGIASVDESAITGESAPVIRESGGDRSAVTGGTTVLSDRIVVEITSKPGETFVDRMIALVEGASRQRTPNEIALNILLSSLTIVFLLAVVTLQPLAVYSGAPQSITVLIALVVCLIPTTIGALLSAIGIAGMDRLVQRNVLAMSGRAVEAAGDVNTLLLDKTGTITLGNRQASEFLAVGGVPEGEVADAAQLASLADETPEGRSIVVLAKTAYGLRERSVADAVFVPFTAQTRMSGVDLPDGRQLRKGAAGAVLTWVRSLDGPVPPEVGSVVDDISAAGGTPLLLAESVGERARVLGVIHLKDVVKAGMRERFEELRRMGIRTVMITGDNERTARAIAAEAGIDDVLAEATPEDKLALIVREQEGGRLVAMTGDGTNDAPALAQADVGVAMNTGTSAAKEAGNMVDLDSDPTKLIEIVEIGKQLLITRGSLTTFSIANDLAKYFAILPAMFAGVFPGLDTLNVMRLHSPESAILSAVVFNALIIVALVPLALRGVRYRPSSASAMLRRNLLVYGVGGVLLPFAGIKLIDLLVSLIPGIA</sequence>
<evidence type="ECO:0000256" key="16">
    <source>
        <dbReference type="HAMAP-Rule" id="MF_00285"/>
    </source>
</evidence>
<keyword evidence="3 16" id="KW-1003">Cell membrane</keyword>
<dbReference type="InterPro" id="IPR018303">
    <property type="entry name" value="ATPase_P-typ_P_site"/>
</dbReference>
<feature type="binding site" evidence="16">
    <location>
        <position position="391"/>
    </location>
    <ligand>
        <name>ATP</name>
        <dbReference type="ChEBI" id="CHEBI:30616"/>
    </ligand>
</feature>
<evidence type="ECO:0000256" key="1">
    <source>
        <dbReference type="ARBA" id="ARBA00004651"/>
    </source>
</evidence>
<dbReference type="SUPFAM" id="SSF56784">
    <property type="entry name" value="HAD-like"/>
    <property type="match status" value="1"/>
</dbReference>
<dbReference type="Pfam" id="PF00702">
    <property type="entry name" value="Hydrolase"/>
    <property type="match status" value="1"/>
</dbReference>
<dbReference type="CDD" id="cd02078">
    <property type="entry name" value="P-type_ATPase_K"/>
    <property type="match status" value="1"/>
</dbReference>
<evidence type="ECO:0000259" key="17">
    <source>
        <dbReference type="Pfam" id="PF00122"/>
    </source>
</evidence>
<dbReference type="GO" id="GO:0005886">
    <property type="term" value="C:plasma membrane"/>
    <property type="evidence" value="ECO:0007669"/>
    <property type="project" value="UniProtKB-SubCell"/>
</dbReference>
<dbReference type="SFLD" id="SFLDG00002">
    <property type="entry name" value="C1.7:_P-type_atpase_like"/>
    <property type="match status" value="1"/>
</dbReference>
<feature type="transmembrane region" description="Helical" evidence="16">
    <location>
        <begin position="249"/>
        <end position="273"/>
    </location>
</feature>
<dbReference type="NCBIfam" id="TIGR01497">
    <property type="entry name" value="kdpB"/>
    <property type="match status" value="1"/>
</dbReference>
<dbReference type="SUPFAM" id="SSF81665">
    <property type="entry name" value="Calcium ATPase, transmembrane domain M"/>
    <property type="match status" value="1"/>
</dbReference>
<dbReference type="GO" id="GO:0005524">
    <property type="term" value="F:ATP binding"/>
    <property type="evidence" value="ECO:0007669"/>
    <property type="project" value="UniProtKB-UniRule"/>
</dbReference>
<evidence type="ECO:0000256" key="10">
    <source>
        <dbReference type="ARBA" id="ARBA00022842"/>
    </source>
</evidence>
<feature type="binding site" evidence="16">
    <location>
        <position position="522"/>
    </location>
    <ligand>
        <name>Mg(2+)</name>
        <dbReference type="ChEBI" id="CHEBI:18420"/>
    </ligand>
</feature>
<dbReference type="Proteomes" id="UP000006461">
    <property type="component" value="Chromosome"/>
</dbReference>
<keyword evidence="7 16" id="KW-0479">Metal-binding</keyword>
<dbReference type="PRINTS" id="PR00119">
    <property type="entry name" value="CATATPASE"/>
</dbReference>
<comment type="similarity">
    <text evidence="16">Belongs to the cation transport ATPase (P-type) (TC 3.A.3) family. Type IA subfamily.</text>
</comment>
<feature type="binding site" evidence="16">
    <location>
        <position position="518"/>
    </location>
    <ligand>
        <name>Mg(2+)</name>
        <dbReference type="ChEBI" id="CHEBI:18420"/>
    </ligand>
</feature>
<evidence type="ECO:0000256" key="11">
    <source>
        <dbReference type="ARBA" id="ARBA00022958"/>
    </source>
</evidence>
<dbReference type="Gene3D" id="3.40.1110.10">
    <property type="entry name" value="Calcium-transporting ATPase, cytoplasmic domain N"/>
    <property type="match status" value="1"/>
</dbReference>
<dbReference type="InterPro" id="IPR001757">
    <property type="entry name" value="P_typ_ATPase"/>
</dbReference>
<dbReference type="EMBL" id="FO203431">
    <property type="protein sequence ID" value="CCH86746.1"/>
    <property type="molecule type" value="Genomic_DNA"/>
</dbReference>
<name>I4ETN3_MODI5</name>
<feature type="transmembrane region" description="Helical" evidence="16">
    <location>
        <begin position="617"/>
        <end position="636"/>
    </location>
</feature>
<keyword evidence="5 16" id="KW-0597">Phosphoprotein</keyword>
<feature type="transmembrane region" description="Helical" evidence="16">
    <location>
        <begin position="656"/>
        <end position="679"/>
    </location>
</feature>
<comment type="subcellular location">
    <subcellularLocation>
        <location evidence="1 16">Cell membrane</location>
        <topology evidence="1 16">Multi-pass membrane protein</topology>
    </subcellularLocation>
</comment>
<feature type="transmembrane region" description="Helical" evidence="16">
    <location>
        <begin position="41"/>
        <end position="61"/>
    </location>
</feature>
<evidence type="ECO:0000256" key="5">
    <source>
        <dbReference type="ARBA" id="ARBA00022553"/>
    </source>
</evidence>
<dbReference type="OrthoDB" id="9814270at2"/>
<keyword evidence="9 16" id="KW-0067">ATP-binding</keyword>
<accession>I4ETN3</accession>
<feature type="transmembrane region" description="Helical" evidence="16">
    <location>
        <begin position="67"/>
        <end position="86"/>
    </location>
</feature>
<feature type="binding site" evidence="16">
    <location>
        <begin position="372"/>
        <end position="379"/>
    </location>
    <ligand>
        <name>ATP</name>
        <dbReference type="ChEBI" id="CHEBI:30616"/>
    </ligand>
</feature>
<keyword evidence="18" id="KW-0378">Hydrolase</keyword>
<proteinExistence type="inferred from homology"/>
<evidence type="ECO:0000256" key="13">
    <source>
        <dbReference type="ARBA" id="ARBA00022989"/>
    </source>
</evidence>
<comment type="catalytic activity">
    <reaction evidence="16">
        <text>K(+)(out) + ATP + H2O = K(+)(in) + ADP + phosphate + H(+)</text>
        <dbReference type="Rhea" id="RHEA:16777"/>
        <dbReference type="ChEBI" id="CHEBI:15377"/>
        <dbReference type="ChEBI" id="CHEBI:15378"/>
        <dbReference type="ChEBI" id="CHEBI:29103"/>
        <dbReference type="ChEBI" id="CHEBI:30616"/>
        <dbReference type="ChEBI" id="CHEBI:43474"/>
        <dbReference type="ChEBI" id="CHEBI:456216"/>
        <dbReference type="EC" id="7.2.2.6"/>
    </reaction>
</comment>
<dbReference type="NCBIfam" id="TIGR01494">
    <property type="entry name" value="ATPase_P-type"/>
    <property type="match status" value="2"/>
</dbReference>
<dbReference type="eggNOG" id="COG2216">
    <property type="taxonomic scope" value="Bacteria"/>
</dbReference>
<keyword evidence="15 16" id="KW-0472">Membrane</keyword>
<evidence type="ECO:0000313" key="19">
    <source>
        <dbReference type="Proteomes" id="UP000006461"/>
    </source>
</evidence>
<feature type="binding site" evidence="16">
    <location>
        <position position="345"/>
    </location>
    <ligand>
        <name>ATP</name>
        <dbReference type="ChEBI" id="CHEBI:30616"/>
    </ligand>
</feature>
<dbReference type="EC" id="7.2.2.6" evidence="16"/>
<keyword evidence="12 16" id="KW-1278">Translocase</keyword>
<dbReference type="Pfam" id="PF00122">
    <property type="entry name" value="E1-E2_ATPase"/>
    <property type="match status" value="1"/>
</dbReference>
<dbReference type="InterPro" id="IPR006391">
    <property type="entry name" value="P-type_ATPase_bsu_IA"/>
</dbReference>
<keyword evidence="8 16" id="KW-0547">Nucleotide-binding</keyword>
<dbReference type="GO" id="GO:0008556">
    <property type="term" value="F:P-type potassium transmembrane transporter activity"/>
    <property type="evidence" value="ECO:0007669"/>
    <property type="project" value="UniProtKB-UniRule"/>
</dbReference>
<dbReference type="InterPro" id="IPR023214">
    <property type="entry name" value="HAD_sf"/>
</dbReference>
<dbReference type="Gene3D" id="2.70.150.10">
    <property type="entry name" value="Calcium-transporting ATPase, cytoplasmic transduction domain A"/>
    <property type="match status" value="1"/>
</dbReference>
<protein>
    <recommendedName>
        <fullName evidence="16">Potassium-transporting ATPase ATP-binding subunit</fullName>
        <ecNumber evidence="16">7.2.2.6</ecNumber>
    </recommendedName>
    <alternativeName>
        <fullName evidence="16">ATP phosphohydrolase [potassium-transporting] B chain</fullName>
    </alternativeName>
    <alternativeName>
        <fullName evidence="16">Potassium-binding and translocating subunit B</fullName>
    </alternativeName>
    <alternativeName>
        <fullName evidence="16">Potassium-translocating ATPase B chain</fullName>
    </alternativeName>
</protein>
<keyword evidence="2 16" id="KW-0813">Transport</keyword>
<keyword evidence="10 16" id="KW-0460">Magnesium</keyword>
<evidence type="ECO:0000256" key="3">
    <source>
        <dbReference type="ARBA" id="ARBA00022475"/>
    </source>
</evidence>
<evidence type="ECO:0000256" key="6">
    <source>
        <dbReference type="ARBA" id="ARBA00022692"/>
    </source>
</evidence>
<organism evidence="18 19">
    <name type="scientific">Modestobacter italicus (strain DSM 44449 / CECT 9708 / BC 501)</name>
    <dbReference type="NCBI Taxonomy" id="2732864"/>
    <lineage>
        <taxon>Bacteria</taxon>
        <taxon>Bacillati</taxon>
        <taxon>Actinomycetota</taxon>
        <taxon>Actinomycetes</taxon>
        <taxon>Geodermatophilales</taxon>
        <taxon>Geodermatophilaceae</taxon>
        <taxon>Modestobacter</taxon>
    </lineage>
</organism>
<keyword evidence="11 16" id="KW-0630">Potassium</keyword>
<dbReference type="PATRIC" id="fig|477641.3.peg.1225"/>
<dbReference type="PANTHER" id="PTHR43743:SF1">
    <property type="entry name" value="POTASSIUM-TRANSPORTING ATPASE ATP-BINDING SUBUNIT"/>
    <property type="match status" value="1"/>
</dbReference>
<dbReference type="OMA" id="ILWLWFT"/>
<evidence type="ECO:0000256" key="8">
    <source>
        <dbReference type="ARBA" id="ARBA00022741"/>
    </source>
</evidence>
<keyword evidence="19" id="KW-1185">Reference proteome</keyword>
<feature type="active site" description="4-aspartylphosphate intermediate" evidence="16">
    <location>
        <position position="304"/>
    </location>
</feature>
<feature type="transmembrane region" description="Helical" evidence="16">
    <location>
        <begin position="216"/>
        <end position="237"/>
    </location>
</feature>
<dbReference type="GO" id="GO:0016887">
    <property type="term" value="F:ATP hydrolysis activity"/>
    <property type="evidence" value="ECO:0007669"/>
    <property type="project" value="InterPro"/>
</dbReference>
<evidence type="ECO:0000256" key="9">
    <source>
        <dbReference type="ARBA" id="ARBA00022840"/>
    </source>
</evidence>
<feature type="binding site" evidence="16">
    <location>
        <position position="341"/>
    </location>
    <ligand>
        <name>ATP</name>
        <dbReference type="ChEBI" id="CHEBI:30616"/>
    </ligand>
</feature>
<dbReference type="PANTHER" id="PTHR43743">
    <property type="entry name" value="POTASSIUM-TRANSPORTING ATPASE ATP-BINDING SUBUNIT"/>
    <property type="match status" value="1"/>
</dbReference>
<keyword evidence="4 16" id="KW-0633">Potassium transport</keyword>
<feature type="domain" description="P-type ATPase A" evidence="17">
    <location>
        <begin position="106"/>
        <end position="205"/>
    </location>
</feature>
<dbReference type="GO" id="GO:0000287">
    <property type="term" value="F:magnesium ion binding"/>
    <property type="evidence" value="ECO:0007669"/>
    <property type="project" value="UniProtKB-UniRule"/>
</dbReference>
<comment type="function">
    <text evidence="16">Part of the high-affinity ATP-driven potassium transport (or Kdp) system, which catalyzes the hydrolysis of ATP coupled with the electrogenic transport of potassium into the cytoplasm. This subunit is responsible for energy coupling to the transport system and for the release of the potassium ions to the cytoplasm.</text>
</comment>
<dbReference type="HAMAP" id="MF_00285">
    <property type="entry name" value="KdpB"/>
    <property type="match status" value="1"/>
</dbReference>
<reference evidence="18 19" key="1">
    <citation type="journal article" date="2012" name="J. Bacteriol.">
        <title>Genome Sequence of Radiation-Resistant Modestobacter marinus Strain BC501, a Representative Actinobacterium That Thrives on Calcareous Stone Surfaces.</title>
        <authorList>
            <person name="Normand P."/>
            <person name="Gury J."/>
            <person name="Pujic P."/>
            <person name="Chouaia B."/>
            <person name="Crotti E."/>
            <person name="Brusetti L."/>
            <person name="Daffonchio D."/>
            <person name="Vacherie B."/>
            <person name="Barbe V."/>
            <person name="Medigue C."/>
            <person name="Calteau A."/>
            <person name="Ghodhbane-Gtari F."/>
            <person name="Essoussi I."/>
            <person name="Nouioui I."/>
            <person name="Abbassi-Ghozzi I."/>
            <person name="Gtari M."/>
        </authorList>
    </citation>
    <scope>NUCLEOTIDE SEQUENCE [LARGE SCALE GENOMIC DNA]</scope>
    <source>
        <strain evidence="19">BC 501</strain>
    </source>
</reference>
<dbReference type="SUPFAM" id="SSF81653">
    <property type="entry name" value="Calcium ATPase, transduction domain A"/>
    <property type="match status" value="1"/>
</dbReference>
<keyword evidence="13 16" id="KW-1133">Transmembrane helix</keyword>
<dbReference type="SFLD" id="SFLDS00003">
    <property type="entry name" value="Haloacid_Dehalogenase"/>
    <property type="match status" value="1"/>
</dbReference>
<dbReference type="InterPro" id="IPR008250">
    <property type="entry name" value="ATPase_P-typ_transduc_dom_A_sf"/>
</dbReference>
<dbReference type="STRING" id="477641.MODMU_1296"/>
<dbReference type="HOGENOM" id="CLU_025728_2_0_11"/>
<evidence type="ECO:0000256" key="4">
    <source>
        <dbReference type="ARBA" id="ARBA00022538"/>
    </source>
</evidence>
<evidence type="ECO:0000256" key="2">
    <source>
        <dbReference type="ARBA" id="ARBA00022448"/>
    </source>
</evidence>
<comment type="subunit">
    <text evidence="16">The system is composed of three essential subunits: KdpA, KdpB and KdpC.</text>
</comment>
<gene>
    <name evidence="16 18" type="primary">kdpB</name>
    <name evidence="18" type="ordered locus">MODMU_1296</name>
</gene>